<evidence type="ECO:0000313" key="4">
    <source>
        <dbReference type="EMBL" id="CCF22370.1"/>
    </source>
</evidence>
<accession>L0NMS3</accession>
<geneLocation type="plasmid" evidence="4 5">
    <name>NT26_p1</name>
</geneLocation>
<dbReference type="Proteomes" id="UP000010792">
    <property type="component" value="Plasmid NT26_p1"/>
</dbReference>
<dbReference type="AlphaFoldDB" id="L0NMS3"/>
<feature type="domain" description="Plasmid replication protein C C-terminal" evidence="3">
    <location>
        <begin position="294"/>
        <end position="394"/>
    </location>
</feature>
<keyword evidence="4" id="KW-0614">Plasmid</keyword>
<dbReference type="RefSeq" id="WP_052642912.1">
    <property type="nucleotide sequence ID" value="NZ_FO082821.1"/>
</dbReference>
<feature type="region of interest" description="Disordered" evidence="1">
    <location>
        <begin position="246"/>
        <end position="292"/>
    </location>
</feature>
<organism evidence="4 5">
    <name type="scientific">Pseudorhizobium banfieldiae</name>
    <dbReference type="NCBI Taxonomy" id="1125847"/>
    <lineage>
        <taxon>Bacteria</taxon>
        <taxon>Pseudomonadati</taxon>
        <taxon>Pseudomonadota</taxon>
        <taxon>Alphaproteobacteria</taxon>
        <taxon>Hyphomicrobiales</taxon>
        <taxon>Rhizobiaceae</taxon>
        <taxon>Rhizobium/Agrobacterium group</taxon>
        <taxon>Pseudorhizobium</taxon>
    </lineage>
</organism>
<sequence length="404" mass="44360">MQVGSVTTPFGRRPMTLAMLAAQVATKDVRDDACVDKWKLYRALCEARGKLGITDRALTVLNALLSFYPKQELSQEQGLIVFPSNAQLSLRANGMPEATLRRHLAVLVSAGLLIRKDSANGKRYARRDGEGRLDEAFGFSLAPLVARAEEIEFKAAEVIAERLQLQRLREQLTICRRDVVKLIETALDEGAPGNWDAIHQDYRAVMASLPRNSGVQQVTETLGRMEELRSNIVIRLEKLANVRKTSGNAYQSERHIQNSKPDSISELEPSSRNELGAKPEEEPRREPEPLKPFPLGMVLRACPDISAYGPGGAISSWRDMMSAAVVVRSMLGVSPSAYQEACEVMGPENAATAMACILEKGGQINSAGGYLRDLTRKASRGEFSLGPMLMALLRTAGLEVRRVS</sequence>
<protein>
    <submittedName>
        <fullName evidence="4">Replication initiator RepC</fullName>
    </submittedName>
</protein>
<feature type="compositionally biased region" description="Basic and acidic residues" evidence="1">
    <location>
        <begin position="269"/>
        <end position="289"/>
    </location>
</feature>
<dbReference type="InterPro" id="IPR036388">
    <property type="entry name" value="WH-like_DNA-bd_sf"/>
</dbReference>
<dbReference type="InterPro" id="IPR047611">
    <property type="entry name" value="RepABC_RepC"/>
</dbReference>
<evidence type="ECO:0000259" key="3">
    <source>
        <dbReference type="Pfam" id="PF11800"/>
    </source>
</evidence>
<dbReference type="KEGG" id="rht:NT26_p10351"/>
<proteinExistence type="predicted"/>
<dbReference type="InterPro" id="IPR005090">
    <property type="entry name" value="RepC_N"/>
</dbReference>
<dbReference type="InterPro" id="IPR021760">
    <property type="entry name" value="RepC_C"/>
</dbReference>
<dbReference type="OrthoDB" id="7488837at2"/>
<feature type="domain" description="Plasmid replication protein C N-terminal" evidence="2">
    <location>
        <begin position="13"/>
        <end position="186"/>
    </location>
</feature>
<reference evidence="4 5" key="1">
    <citation type="journal article" date="2013" name="Genome Biol. Evol.">
        <title>Life in an arsenic-containing gold mine: genome and physiology of the autotrophic arsenite-oxidizing bacterium rhizobium sp. NT-26.</title>
        <authorList>
            <person name="Andres J."/>
            <person name="Arsene-Ploetze F."/>
            <person name="Barbe V."/>
            <person name="Brochier-Armanet C."/>
            <person name="Cleiss-Arnold J."/>
            <person name="Coppee J.Y."/>
            <person name="Dillies M.A."/>
            <person name="Geist"/>
            <person name="L"/>
            <person name="Joublin A."/>
            <person name="Koechler S."/>
            <person name="Lassalle F."/>
            <person name="Marchal M."/>
            <person name="Medigue C."/>
            <person name="Muller D."/>
            <person name="Nesme X."/>
            <person name="Plewniak F."/>
            <person name="Proux C."/>
            <person name="Ramirez-Bahena M.H."/>
            <person name="Schenowitz C."/>
            <person name="Sismeiro O."/>
            <person name="Vallenet D."/>
            <person name="Santini J.M."/>
            <person name="Bertin P.N."/>
        </authorList>
    </citation>
    <scope>NUCLEOTIDE SEQUENCE [LARGE SCALE GENOMIC DNA]</scope>
    <source>
        <strain evidence="4 5">NT-26</strain>
        <plasmid evidence="4 5">NT26_p1</plasmid>
    </source>
</reference>
<dbReference type="Pfam" id="PF11800">
    <property type="entry name" value="RP-C_C"/>
    <property type="match status" value="1"/>
</dbReference>
<dbReference type="EMBL" id="FO082821">
    <property type="protein sequence ID" value="CCF22370.1"/>
    <property type="molecule type" value="Genomic_DNA"/>
</dbReference>
<dbReference type="NCBIfam" id="NF010396">
    <property type="entry name" value="PRK13824.1"/>
    <property type="match status" value="1"/>
</dbReference>
<dbReference type="Pfam" id="PF03428">
    <property type="entry name" value="RP-C"/>
    <property type="match status" value="1"/>
</dbReference>
<name>L0NMS3_9HYPH</name>
<dbReference type="NCBIfam" id="NF040974">
    <property type="entry name" value="RepABC_RepC"/>
    <property type="match status" value="1"/>
</dbReference>
<gene>
    <name evidence="4" type="primary">repC3</name>
    <name evidence="4" type="ORF">NT26_p10351</name>
</gene>
<evidence type="ECO:0000256" key="1">
    <source>
        <dbReference type="SAM" id="MobiDB-lite"/>
    </source>
</evidence>
<evidence type="ECO:0000259" key="2">
    <source>
        <dbReference type="Pfam" id="PF03428"/>
    </source>
</evidence>
<dbReference type="Gene3D" id="1.10.10.10">
    <property type="entry name" value="Winged helix-like DNA-binding domain superfamily/Winged helix DNA-binding domain"/>
    <property type="match status" value="1"/>
</dbReference>
<evidence type="ECO:0000313" key="5">
    <source>
        <dbReference type="Proteomes" id="UP000010792"/>
    </source>
</evidence>
<feature type="compositionally biased region" description="Polar residues" evidence="1">
    <location>
        <begin position="258"/>
        <end position="268"/>
    </location>
</feature>
<keyword evidence="5" id="KW-1185">Reference proteome</keyword>